<dbReference type="InterPro" id="IPR039643">
    <property type="entry name" value="DhaM"/>
</dbReference>
<sequence>MQVRRNDKLRLLARGPDADAALEAFQALAADNFGESPAAQPAAAPATPERVEGAALRYPLALIQPLRPAAADAAREQQRLRQAIDQTLADLIALTELAEINLTPISRRSSPGTTPCSTMTICLMPPTIVCSPNNARRNGHGIRC</sequence>
<dbReference type="EMBL" id="UGLB01000003">
    <property type="protein sequence ID" value="STT46314.1"/>
    <property type="molecule type" value="Genomic_DNA"/>
</dbReference>
<dbReference type="AlphaFoldDB" id="A0A377VUG2"/>
<dbReference type="PANTHER" id="PTHR38594">
    <property type="entry name" value="PEP-DEPENDENT DIHYDROXYACETONE KINASE, PHOSPHORYL DONOR SUBUNIT DHAM"/>
    <property type="match status" value="1"/>
</dbReference>
<keyword evidence="2" id="KW-0670">Pyruvate</keyword>
<proteinExistence type="predicted"/>
<protein>
    <submittedName>
        <fullName evidence="2">Phosphoenolpyruvate-dihydroxyacetone phosphotransferase</fullName>
    </submittedName>
</protein>
<dbReference type="GO" id="GO:0047324">
    <property type="term" value="F:phosphoenolpyruvate-glycerone phosphotransferase activity"/>
    <property type="evidence" value="ECO:0007669"/>
    <property type="project" value="InterPro"/>
</dbReference>
<reference evidence="2 3" key="1">
    <citation type="submission" date="2018-06" db="EMBL/GenBank/DDBJ databases">
        <authorList>
            <consortium name="Pathogen Informatics"/>
            <person name="Doyle S."/>
        </authorList>
    </citation>
    <scope>NUCLEOTIDE SEQUENCE [LARGE SCALE GENOMIC DNA]</scope>
    <source>
        <strain evidence="2 3">NCTC9637</strain>
    </source>
</reference>
<name>A0A377VUG2_KLEPN</name>
<keyword evidence="2" id="KW-0808">Transferase</keyword>
<evidence type="ECO:0000259" key="1">
    <source>
        <dbReference type="PROSITE" id="PS51350"/>
    </source>
</evidence>
<gene>
    <name evidence="2" type="primary">dhaM_2</name>
    <name evidence="2" type="ORF">NCTC9637_01187</name>
</gene>
<dbReference type="GO" id="GO:0019563">
    <property type="term" value="P:glycerol catabolic process"/>
    <property type="evidence" value="ECO:0007669"/>
    <property type="project" value="InterPro"/>
</dbReference>
<evidence type="ECO:0000313" key="3">
    <source>
        <dbReference type="Proteomes" id="UP000255099"/>
    </source>
</evidence>
<feature type="domain" description="HPr" evidence="1">
    <location>
        <begin position="1"/>
        <end position="36"/>
    </location>
</feature>
<dbReference type="Proteomes" id="UP000255099">
    <property type="component" value="Unassembled WGS sequence"/>
</dbReference>
<dbReference type="PANTHER" id="PTHR38594:SF1">
    <property type="entry name" value="PEP-DEPENDENT DIHYDROXYACETONE KINASE, PHOSPHORYL DONOR SUBUNIT DHAM"/>
    <property type="match status" value="1"/>
</dbReference>
<evidence type="ECO:0000313" key="2">
    <source>
        <dbReference type="EMBL" id="STT46314.1"/>
    </source>
</evidence>
<organism evidence="2 3">
    <name type="scientific">Klebsiella pneumoniae</name>
    <dbReference type="NCBI Taxonomy" id="573"/>
    <lineage>
        <taxon>Bacteria</taxon>
        <taxon>Pseudomonadati</taxon>
        <taxon>Pseudomonadota</taxon>
        <taxon>Gammaproteobacteria</taxon>
        <taxon>Enterobacterales</taxon>
        <taxon>Enterobacteriaceae</taxon>
        <taxon>Klebsiella/Raoultella group</taxon>
        <taxon>Klebsiella</taxon>
        <taxon>Klebsiella pneumoniae complex</taxon>
    </lineage>
</organism>
<dbReference type="InterPro" id="IPR000032">
    <property type="entry name" value="HPr-like"/>
</dbReference>
<accession>A0A377VUG2</accession>
<dbReference type="PROSITE" id="PS51350">
    <property type="entry name" value="PTS_HPR_DOM"/>
    <property type="match status" value="1"/>
</dbReference>